<protein>
    <submittedName>
        <fullName evidence="10">ABC-type uncharacterized transport system</fullName>
    </submittedName>
</protein>
<dbReference type="OrthoDB" id="9794512at2"/>
<evidence type="ECO:0000313" key="10">
    <source>
        <dbReference type="EMBL" id="QDT00772.1"/>
    </source>
</evidence>
<dbReference type="PANTHER" id="PTHR30294:SF29">
    <property type="entry name" value="MULTIDRUG ABC TRANSPORTER PERMEASE YBHS-RELATED"/>
    <property type="match status" value="1"/>
</dbReference>
<feature type="region of interest" description="Disordered" evidence="6">
    <location>
        <begin position="639"/>
        <end position="669"/>
    </location>
</feature>
<dbReference type="InterPro" id="IPR025699">
    <property type="entry name" value="ABC2_memb-like"/>
</dbReference>
<dbReference type="GO" id="GO:0005886">
    <property type="term" value="C:plasma membrane"/>
    <property type="evidence" value="ECO:0007669"/>
    <property type="project" value="UniProtKB-SubCell"/>
</dbReference>
<dbReference type="Pfam" id="PF09822">
    <property type="entry name" value="ABC_transp_aux"/>
    <property type="match status" value="1"/>
</dbReference>
<evidence type="ECO:0000256" key="4">
    <source>
        <dbReference type="ARBA" id="ARBA00022989"/>
    </source>
</evidence>
<feature type="transmembrane region" description="Helical" evidence="7">
    <location>
        <begin position="102"/>
        <end position="128"/>
    </location>
</feature>
<dbReference type="InterPro" id="IPR055396">
    <property type="entry name" value="DUF7088"/>
</dbReference>
<feature type="transmembrane region" description="Helical" evidence="7">
    <location>
        <begin position="256"/>
        <end position="274"/>
    </location>
</feature>
<dbReference type="RefSeq" id="WP_145062483.1">
    <property type="nucleotide sequence ID" value="NZ_CP036263.1"/>
</dbReference>
<keyword evidence="3 7" id="KW-0812">Transmembrane</keyword>
<dbReference type="KEGG" id="amob:HG15A2_41130"/>
<feature type="domain" description="ABC-type uncharacterised transport system" evidence="8">
    <location>
        <begin position="428"/>
        <end position="752"/>
    </location>
</feature>
<dbReference type="InterPro" id="IPR019196">
    <property type="entry name" value="ABC_transp_unknown"/>
</dbReference>
<evidence type="ECO:0000256" key="5">
    <source>
        <dbReference type="ARBA" id="ARBA00023136"/>
    </source>
</evidence>
<feature type="transmembrane region" description="Helical" evidence="7">
    <location>
        <begin position="880"/>
        <end position="899"/>
    </location>
</feature>
<evidence type="ECO:0000259" key="8">
    <source>
        <dbReference type="Pfam" id="PF09822"/>
    </source>
</evidence>
<feature type="transmembrane region" description="Helical" evidence="7">
    <location>
        <begin position="140"/>
        <end position="160"/>
    </location>
</feature>
<name>A0A517N0V2_9BACT</name>
<evidence type="ECO:0000313" key="11">
    <source>
        <dbReference type="Proteomes" id="UP000319852"/>
    </source>
</evidence>
<evidence type="ECO:0000256" key="1">
    <source>
        <dbReference type="ARBA" id="ARBA00004651"/>
    </source>
</evidence>
<dbReference type="Pfam" id="PF23357">
    <property type="entry name" value="DUF7088"/>
    <property type="match status" value="1"/>
</dbReference>
<reference evidence="10 11" key="1">
    <citation type="submission" date="2019-02" db="EMBL/GenBank/DDBJ databases">
        <title>Deep-cultivation of Planctomycetes and their phenomic and genomic characterization uncovers novel biology.</title>
        <authorList>
            <person name="Wiegand S."/>
            <person name="Jogler M."/>
            <person name="Boedeker C."/>
            <person name="Pinto D."/>
            <person name="Vollmers J."/>
            <person name="Rivas-Marin E."/>
            <person name="Kohn T."/>
            <person name="Peeters S.H."/>
            <person name="Heuer A."/>
            <person name="Rast P."/>
            <person name="Oberbeckmann S."/>
            <person name="Bunk B."/>
            <person name="Jeske O."/>
            <person name="Meyerdierks A."/>
            <person name="Storesund J.E."/>
            <person name="Kallscheuer N."/>
            <person name="Luecker S."/>
            <person name="Lage O.M."/>
            <person name="Pohl T."/>
            <person name="Merkel B.J."/>
            <person name="Hornburger P."/>
            <person name="Mueller R.-W."/>
            <person name="Bruemmer F."/>
            <person name="Labrenz M."/>
            <person name="Spormann A.M."/>
            <person name="Op den Camp H."/>
            <person name="Overmann J."/>
            <person name="Amann R."/>
            <person name="Jetten M.S.M."/>
            <person name="Mascher T."/>
            <person name="Medema M.H."/>
            <person name="Devos D.P."/>
            <person name="Kaster A.-K."/>
            <person name="Ovreas L."/>
            <person name="Rohde M."/>
            <person name="Galperin M.Y."/>
            <person name="Jogler C."/>
        </authorList>
    </citation>
    <scope>NUCLEOTIDE SEQUENCE [LARGE SCALE GENOMIC DNA]</scope>
    <source>
        <strain evidence="10 11">HG15A2</strain>
    </source>
</reference>
<dbReference type="Proteomes" id="UP000319852">
    <property type="component" value="Chromosome"/>
</dbReference>
<evidence type="ECO:0000256" key="2">
    <source>
        <dbReference type="ARBA" id="ARBA00022475"/>
    </source>
</evidence>
<feature type="compositionally biased region" description="Polar residues" evidence="6">
    <location>
        <begin position="639"/>
        <end position="658"/>
    </location>
</feature>
<feature type="transmembrane region" description="Helical" evidence="7">
    <location>
        <begin position="21"/>
        <end position="40"/>
    </location>
</feature>
<feature type="transmembrane region" description="Helical" evidence="7">
    <location>
        <begin position="167"/>
        <end position="188"/>
    </location>
</feature>
<dbReference type="PANTHER" id="PTHR30294">
    <property type="entry name" value="MEMBRANE COMPONENT OF ABC TRANSPORTER YHHJ-RELATED"/>
    <property type="match status" value="1"/>
</dbReference>
<dbReference type="EMBL" id="CP036263">
    <property type="protein sequence ID" value="QDT00772.1"/>
    <property type="molecule type" value="Genomic_DNA"/>
</dbReference>
<feature type="transmembrane region" description="Helical" evidence="7">
    <location>
        <begin position="214"/>
        <end position="235"/>
    </location>
</feature>
<accession>A0A517N0V2</accession>
<keyword evidence="11" id="KW-1185">Reference proteome</keyword>
<sequence length="915" mass="102043">MNWTVLKAVFKRDFVSYFSSPTGYVFICVFAVLSGLATFWSPEFFTRNLANLDQLSHWLPFIMLVFIPAITMSIWAEERRQGTDELLLTVPAHDIDIVLGKYLAGVAIFTVSLVFSAASILIVFKYGLGNPDGGLYVSTFIGYWFIGIAMIAVGMVASFLTDNLTVGFILGTLFNLPLAIFGVADWVFKDFPSLAQGLRNWSAIEQFKDFERGVLSIGGVVYFLSIAVVMIYLSMVLIGRRHWRASEESAGMAGHFFVRTLALAAAAIGITMFVQDHNFARIDATSENLNSLSPDTRRLITELRTNDDVRNIKIDAYISNEVPDEYATTKRTLLTTLEELRALGGGKIRVVEHAIPNFGPEAEKAEKNFGITPQEYMPPEGGETTDFFLGLAFTSGLDKVVVPFVNTGIPVEYELVRSILTVAQPQRKVLGVVSTGLAFTELDQPAGQRYALIDELDKQYELKPVDPTKPIEDKYDALLAIQPSMMGPQEMDNFVDAVREGIPTAIFEDPFPFFFAEQSVPGTGDPRMSASPMGGMFGGGGQPIPKGDINQLWNLLQVRFDPANIVWQNYRPEYSVWGYQTPEWVFIDRGNGAAESFNDEQDISSGLNQILLLYPGSIREDEDQGDGADLKFSALATTGHDNSGTVATRSRQRASNRVSRGEKTGPPSAKSYIVAAQVTGKPAEKQAVLEEELTDETDPADRVESEKKTEEKELNVVIVADIDWTIPSFFDIRAQGMENFLPATQNVTLMLNILDSLAGDDRFIAMRKRTLPLKRLDDIDNARMEYLVLAEKDQKKFDEALDEKLAAAEKEFREKIEAIQDAKGLSSMEKMQQLSLVSRRAESKFEAEKAAIDTERSRNQKKTKNDMDEAVESVQLKYKLFGLFIPLIPPLLLATAVFFHRREQERIGVVKERLR</sequence>
<gene>
    <name evidence="10" type="ORF">HG15A2_41130</name>
</gene>
<organism evidence="10 11">
    <name type="scientific">Adhaeretor mobilis</name>
    <dbReference type="NCBI Taxonomy" id="1930276"/>
    <lineage>
        <taxon>Bacteria</taxon>
        <taxon>Pseudomonadati</taxon>
        <taxon>Planctomycetota</taxon>
        <taxon>Planctomycetia</taxon>
        <taxon>Pirellulales</taxon>
        <taxon>Lacipirellulaceae</taxon>
        <taxon>Adhaeretor</taxon>
    </lineage>
</organism>
<evidence type="ECO:0000256" key="7">
    <source>
        <dbReference type="SAM" id="Phobius"/>
    </source>
</evidence>
<keyword evidence="4 7" id="KW-1133">Transmembrane helix</keyword>
<evidence type="ECO:0000256" key="3">
    <source>
        <dbReference type="ARBA" id="ARBA00022692"/>
    </source>
</evidence>
<proteinExistence type="predicted"/>
<dbReference type="AlphaFoldDB" id="A0A517N0V2"/>
<comment type="subcellular location">
    <subcellularLocation>
        <location evidence="1">Cell membrane</location>
        <topology evidence="1">Multi-pass membrane protein</topology>
    </subcellularLocation>
</comment>
<feature type="domain" description="DUF7088" evidence="9">
    <location>
        <begin position="287"/>
        <end position="393"/>
    </location>
</feature>
<dbReference type="Pfam" id="PF13346">
    <property type="entry name" value="ABC2_membrane_5"/>
    <property type="match status" value="1"/>
</dbReference>
<feature type="compositionally biased region" description="Basic and acidic residues" evidence="6">
    <location>
        <begin position="699"/>
        <end position="709"/>
    </location>
</feature>
<feature type="region of interest" description="Disordered" evidence="6">
    <location>
        <begin position="848"/>
        <end position="867"/>
    </location>
</feature>
<dbReference type="InterPro" id="IPR051449">
    <property type="entry name" value="ABC-2_transporter_component"/>
</dbReference>
<feature type="transmembrane region" description="Helical" evidence="7">
    <location>
        <begin position="55"/>
        <end position="76"/>
    </location>
</feature>
<feature type="region of interest" description="Disordered" evidence="6">
    <location>
        <begin position="690"/>
        <end position="709"/>
    </location>
</feature>
<keyword evidence="2" id="KW-1003">Cell membrane</keyword>
<keyword evidence="5 7" id="KW-0472">Membrane</keyword>
<evidence type="ECO:0000259" key="9">
    <source>
        <dbReference type="Pfam" id="PF23357"/>
    </source>
</evidence>
<evidence type="ECO:0000256" key="6">
    <source>
        <dbReference type="SAM" id="MobiDB-lite"/>
    </source>
</evidence>